<dbReference type="PANTHER" id="PTHR43265">
    <property type="entry name" value="ESTERASE ESTD"/>
    <property type="match status" value="1"/>
</dbReference>
<dbReference type="EMBL" id="CP016359">
    <property type="protein sequence ID" value="APU70125.1"/>
    <property type="molecule type" value="Genomic_DNA"/>
</dbReference>
<proteinExistence type="predicted"/>
<evidence type="ECO:0000313" key="2">
    <source>
        <dbReference type="Proteomes" id="UP000186230"/>
    </source>
</evidence>
<name>A0A1L7IAJ1_9FLAO</name>
<dbReference type="SUPFAM" id="SSF53474">
    <property type="entry name" value="alpha/beta-Hydrolases"/>
    <property type="match status" value="1"/>
</dbReference>
<keyword evidence="2" id="KW-1185">Reference proteome</keyword>
<accession>A0A1L7IAJ1</accession>
<dbReference type="AlphaFoldDB" id="A0A1L7IAJ1"/>
<dbReference type="InterPro" id="IPR022742">
    <property type="entry name" value="Hydrolase_4"/>
</dbReference>
<protein>
    <submittedName>
        <fullName evidence="1">Uncharacterized protein</fullName>
    </submittedName>
</protein>
<dbReference type="RefSeq" id="WP_083645689.1">
    <property type="nucleotide sequence ID" value="NZ_AMRU01000004.1"/>
</dbReference>
<dbReference type="Pfam" id="PF12146">
    <property type="entry name" value="Hydrolase_4"/>
    <property type="match status" value="1"/>
</dbReference>
<dbReference type="GO" id="GO:0052689">
    <property type="term" value="F:carboxylic ester hydrolase activity"/>
    <property type="evidence" value="ECO:0007669"/>
    <property type="project" value="TreeGrafter"/>
</dbReference>
<dbReference type="Gene3D" id="3.40.50.1820">
    <property type="entry name" value="alpha/beta hydrolase"/>
    <property type="match status" value="1"/>
</dbReference>
<dbReference type="InterPro" id="IPR053145">
    <property type="entry name" value="AB_hydrolase_Est10"/>
</dbReference>
<evidence type="ECO:0000313" key="1">
    <source>
        <dbReference type="EMBL" id="APU70125.1"/>
    </source>
</evidence>
<dbReference type="Proteomes" id="UP000186230">
    <property type="component" value="Chromosome"/>
</dbReference>
<dbReference type="OrthoDB" id="9809549at2"/>
<dbReference type="InterPro" id="IPR029058">
    <property type="entry name" value="AB_hydrolase_fold"/>
</dbReference>
<sequence length="467" mass="52288">MKTLMITLVIILSIFGNNLLAQNIEGIWQGNLEVQPGKTMLFIFKISESNKSHFTKLDIPSQGLMNLQPASTTFLDNNLIINASNLGFKFDGMFNEESGEIKGSFQEGLNIVPLILIKKIKAEQVETPKRPQEPSKPYPYLVEEVKIYNSEDHISLAGTLTLPNSSNQYTPVVILISGSGPQDRDESYMGHKPFLVLADYLTRKGIAVLRYDDRGVGESTGNFETATTADFSNDVLKIIEFLKDRTDIDTRNIGLIGHSEGAIIAPKVANSSQDVSSIVMLAGTGILGKKVSLQQALDYRNFPVQDEEKYRDYIVKAIAIAASDKDVTIVKNELKSFYQDSEVLNSILPQNINKDEFIENLVKSRTNPWIRYFYNYNPAEEIAKIGIPALALYGSKDTQVPPKYNMKPVKEALQKSKSGNYEVVLMQGLNHLFQESKTGQISEYPEIEETMSPKVLEKISDWILEEI</sequence>
<gene>
    <name evidence="1" type="ORF">GRFL_3401</name>
</gene>
<organism evidence="1 2">
    <name type="scientific">Christiangramia flava JLT2011</name>
    <dbReference type="NCBI Taxonomy" id="1229726"/>
    <lineage>
        <taxon>Bacteria</taxon>
        <taxon>Pseudomonadati</taxon>
        <taxon>Bacteroidota</taxon>
        <taxon>Flavobacteriia</taxon>
        <taxon>Flavobacteriales</taxon>
        <taxon>Flavobacteriaceae</taxon>
        <taxon>Christiangramia</taxon>
    </lineage>
</organism>
<dbReference type="KEGG" id="gfl:GRFL_3401"/>
<dbReference type="PANTHER" id="PTHR43265:SF1">
    <property type="entry name" value="ESTERASE ESTD"/>
    <property type="match status" value="1"/>
</dbReference>
<dbReference type="STRING" id="1229726.GRFL_3401"/>
<reference evidence="1 2" key="1">
    <citation type="submission" date="2016-07" db="EMBL/GenBank/DDBJ databases">
        <title>Multi-omics approach to identify versatile polysaccharide utilization systems of a marine flavobacterium Gramella flava.</title>
        <authorList>
            <person name="Tang K."/>
        </authorList>
    </citation>
    <scope>NUCLEOTIDE SEQUENCE [LARGE SCALE GENOMIC DNA]</scope>
    <source>
        <strain evidence="1 2">JLT2011</strain>
    </source>
</reference>